<evidence type="ECO:0000259" key="12">
    <source>
        <dbReference type="PROSITE" id="PS50026"/>
    </source>
</evidence>
<feature type="domain" description="ShKT" evidence="13">
    <location>
        <begin position="229"/>
        <end position="262"/>
    </location>
</feature>
<dbReference type="SMART" id="SM00179">
    <property type="entry name" value="EGF_CA"/>
    <property type="match status" value="2"/>
</dbReference>
<dbReference type="AlphaFoldDB" id="A0A8B8A136"/>
<evidence type="ECO:0000256" key="1">
    <source>
        <dbReference type="ARBA" id="ARBA00004498"/>
    </source>
</evidence>
<keyword evidence="14" id="KW-1185">Reference proteome</keyword>
<proteinExistence type="predicted"/>
<feature type="signal peptide" evidence="11">
    <location>
        <begin position="1"/>
        <end position="22"/>
    </location>
</feature>
<evidence type="ECO:0000256" key="10">
    <source>
        <dbReference type="SAM" id="MobiDB-lite"/>
    </source>
</evidence>
<evidence type="ECO:0000256" key="2">
    <source>
        <dbReference type="ARBA" id="ARBA00022525"/>
    </source>
</evidence>
<dbReference type="InterPro" id="IPR001881">
    <property type="entry name" value="EGF-like_Ca-bd_dom"/>
</dbReference>
<dbReference type="Pfam" id="PF07645">
    <property type="entry name" value="EGF_CA"/>
    <property type="match status" value="2"/>
</dbReference>
<organism evidence="14 15">
    <name type="scientific">Acanthaster planci</name>
    <name type="common">Crown-of-thorns starfish</name>
    <dbReference type="NCBI Taxonomy" id="133434"/>
    <lineage>
        <taxon>Eukaryota</taxon>
        <taxon>Metazoa</taxon>
        <taxon>Echinodermata</taxon>
        <taxon>Eleutherozoa</taxon>
        <taxon>Asterozoa</taxon>
        <taxon>Asteroidea</taxon>
        <taxon>Valvatacea</taxon>
        <taxon>Valvatida</taxon>
        <taxon>Acanthasteridae</taxon>
        <taxon>Acanthaster</taxon>
    </lineage>
</organism>
<evidence type="ECO:0000256" key="5">
    <source>
        <dbReference type="ARBA" id="ARBA00022729"/>
    </source>
</evidence>
<feature type="domain" description="EGF-like" evidence="12">
    <location>
        <begin position="100"/>
        <end position="140"/>
    </location>
</feature>
<keyword evidence="4 9" id="KW-0245">EGF-like domain</keyword>
<evidence type="ECO:0000256" key="11">
    <source>
        <dbReference type="SAM" id="SignalP"/>
    </source>
</evidence>
<accession>A0A8B8A136</accession>
<evidence type="ECO:0000313" key="14">
    <source>
        <dbReference type="Proteomes" id="UP000694845"/>
    </source>
</evidence>
<dbReference type="RefSeq" id="XP_022111067.1">
    <property type="nucleotide sequence ID" value="XM_022255375.1"/>
</dbReference>
<dbReference type="OrthoDB" id="10045365at2759"/>
<evidence type="ECO:0000259" key="13">
    <source>
        <dbReference type="PROSITE" id="PS51670"/>
    </source>
</evidence>
<dbReference type="InterPro" id="IPR018097">
    <property type="entry name" value="EGF_Ca-bd_CS"/>
</dbReference>
<dbReference type="InterPro" id="IPR000152">
    <property type="entry name" value="EGF-type_Asp/Asn_hydroxyl_site"/>
</dbReference>
<sequence length="264" mass="29121">MKVLTLAVAFLCFLVVMDMVECRRARKRRRKPQPTVPTTPLITTQKSTTSPGVSTTEAMVAAGACHRICEGGSFLQEDGCVCRCLRSGYQYNDQIGRCEDIDECTDEFNCQGGECTNTDGSYHCGCPRGYILHANGKLCKPEPRVIPCRGLTCLSGASLDEDTCRCKCDRGLEYDYFSEECIDIDECALGLDECGQLCSNRIGGYRCFCLQDFRLNYDGVSCDPVDPDCKDNAPFCSDVASTMECLYNAGIRRMCPKSCRVCVG</sequence>
<gene>
    <name evidence="15" type="primary">LOC110990389</name>
</gene>
<dbReference type="PROSITE" id="PS01187">
    <property type="entry name" value="EGF_CA"/>
    <property type="match status" value="2"/>
</dbReference>
<dbReference type="InterPro" id="IPR003582">
    <property type="entry name" value="ShKT_dom"/>
</dbReference>
<dbReference type="SMART" id="SM00181">
    <property type="entry name" value="EGF"/>
    <property type="match status" value="4"/>
</dbReference>
<evidence type="ECO:0000256" key="9">
    <source>
        <dbReference type="PROSITE-ProRule" id="PRU00076"/>
    </source>
</evidence>
<evidence type="ECO:0000313" key="15">
    <source>
        <dbReference type="RefSeq" id="XP_022111067.1"/>
    </source>
</evidence>
<dbReference type="PROSITE" id="PS51670">
    <property type="entry name" value="SHKT"/>
    <property type="match status" value="1"/>
</dbReference>
<feature type="domain" description="EGF-like" evidence="12">
    <location>
        <begin position="183"/>
        <end position="223"/>
    </location>
</feature>
<dbReference type="PANTHER" id="PTHR24034">
    <property type="entry name" value="EGF-LIKE DOMAIN-CONTAINING PROTEIN"/>
    <property type="match status" value="1"/>
</dbReference>
<feature type="compositionally biased region" description="Polar residues" evidence="10">
    <location>
        <begin position="36"/>
        <end position="53"/>
    </location>
</feature>
<evidence type="ECO:0000256" key="4">
    <source>
        <dbReference type="ARBA" id="ARBA00022536"/>
    </source>
</evidence>
<keyword evidence="8" id="KW-0325">Glycoprotein</keyword>
<dbReference type="PROSITE" id="PS01186">
    <property type="entry name" value="EGF_2"/>
    <property type="match status" value="1"/>
</dbReference>
<dbReference type="GO" id="GO:0005509">
    <property type="term" value="F:calcium ion binding"/>
    <property type="evidence" value="ECO:0007669"/>
    <property type="project" value="InterPro"/>
</dbReference>
<dbReference type="KEGG" id="aplc:110990389"/>
<dbReference type="InterPro" id="IPR049883">
    <property type="entry name" value="NOTCH1_EGF-like"/>
</dbReference>
<feature type="region of interest" description="Disordered" evidence="10">
    <location>
        <begin position="27"/>
        <end position="53"/>
    </location>
</feature>
<dbReference type="OMA" id="VIPCRGL"/>
<dbReference type="PROSITE" id="PS50026">
    <property type="entry name" value="EGF_3"/>
    <property type="match status" value="2"/>
</dbReference>
<dbReference type="PROSITE" id="PS00010">
    <property type="entry name" value="ASX_HYDROXYL"/>
    <property type="match status" value="2"/>
</dbReference>
<evidence type="ECO:0000256" key="7">
    <source>
        <dbReference type="ARBA" id="ARBA00023157"/>
    </source>
</evidence>
<keyword evidence="3" id="KW-0272">Extracellular matrix</keyword>
<protein>
    <submittedName>
        <fullName evidence="15">Latent-transforming growth factor beta-binding protein 2-like</fullName>
    </submittedName>
</protein>
<comment type="subcellular location">
    <subcellularLocation>
        <location evidence="1">Secreted</location>
        <location evidence="1">Extracellular space</location>
        <location evidence="1">Extracellular matrix</location>
    </subcellularLocation>
</comment>
<feature type="chain" id="PRO_5034205418" evidence="11">
    <location>
        <begin position="23"/>
        <end position="264"/>
    </location>
</feature>
<dbReference type="InterPro" id="IPR050751">
    <property type="entry name" value="ECM_structural_protein"/>
</dbReference>
<dbReference type="PANTHER" id="PTHR24034:SF209">
    <property type="entry name" value="EGF-LIKE DOMAIN-CONTAINING PROTEIN"/>
    <property type="match status" value="1"/>
</dbReference>
<evidence type="ECO:0000256" key="8">
    <source>
        <dbReference type="ARBA" id="ARBA00023180"/>
    </source>
</evidence>
<dbReference type="Proteomes" id="UP000694845">
    <property type="component" value="Unplaced"/>
</dbReference>
<dbReference type="FunFam" id="2.10.25.10:FF:000024">
    <property type="entry name" value="Putative latent-transforming growth factor beta-binding protein 2"/>
    <property type="match status" value="1"/>
</dbReference>
<keyword evidence="7" id="KW-1015">Disulfide bond</keyword>
<name>A0A8B8A136_ACAPL</name>
<reference evidence="15" key="1">
    <citation type="submission" date="2025-08" db="UniProtKB">
        <authorList>
            <consortium name="RefSeq"/>
        </authorList>
    </citation>
    <scope>IDENTIFICATION</scope>
</reference>
<keyword evidence="6" id="KW-0677">Repeat</keyword>
<comment type="caution">
    <text evidence="9">Lacks conserved residue(s) required for the propagation of feature annotation.</text>
</comment>
<evidence type="ECO:0000256" key="3">
    <source>
        <dbReference type="ARBA" id="ARBA00022530"/>
    </source>
</evidence>
<keyword evidence="5 11" id="KW-0732">Signal</keyword>
<dbReference type="GeneID" id="110990389"/>
<dbReference type="SUPFAM" id="SSF57196">
    <property type="entry name" value="EGF/Laminin"/>
    <property type="match status" value="2"/>
</dbReference>
<dbReference type="InterPro" id="IPR000742">
    <property type="entry name" value="EGF"/>
</dbReference>
<keyword evidence="2" id="KW-0964">Secreted</keyword>
<evidence type="ECO:0000256" key="6">
    <source>
        <dbReference type="ARBA" id="ARBA00022737"/>
    </source>
</evidence>
<dbReference type="Gene3D" id="2.10.25.10">
    <property type="entry name" value="Laminin"/>
    <property type="match status" value="2"/>
</dbReference>
<dbReference type="CDD" id="cd00054">
    <property type="entry name" value="EGF_CA"/>
    <property type="match status" value="1"/>
</dbReference>